<dbReference type="GeneID" id="63808945"/>
<organism evidence="1 2">
    <name type="scientific">Linderina pennispora</name>
    <dbReference type="NCBI Taxonomy" id="61395"/>
    <lineage>
        <taxon>Eukaryota</taxon>
        <taxon>Fungi</taxon>
        <taxon>Fungi incertae sedis</taxon>
        <taxon>Zoopagomycota</taxon>
        <taxon>Kickxellomycotina</taxon>
        <taxon>Kickxellomycetes</taxon>
        <taxon>Kickxellales</taxon>
        <taxon>Kickxellaceae</taxon>
        <taxon>Linderina</taxon>
    </lineage>
</organism>
<sequence length="71" mass="7941">MARMMALVVIEGLLQRQFYCFIQWLQPCGNNVSQSRFIVSNPYIADLSLERYSGVPAVSTGDKVIPVSDCN</sequence>
<dbReference type="EMBL" id="MCFD01000215">
    <property type="protein sequence ID" value="ORX63365.1"/>
    <property type="molecule type" value="Genomic_DNA"/>
</dbReference>
<dbReference type="RefSeq" id="XP_040738922.1">
    <property type="nucleotide sequence ID" value="XM_040892297.1"/>
</dbReference>
<comment type="caution">
    <text evidence="1">The sequence shown here is derived from an EMBL/GenBank/DDBJ whole genome shotgun (WGS) entry which is preliminary data.</text>
</comment>
<keyword evidence="2" id="KW-1185">Reference proteome</keyword>
<gene>
    <name evidence="1" type="ORF">DL89DRAFT_96527</name>
</gene>
<evidence type="ECO:0000313" key="2">
    <source>
        <dbReference type="Proteomes" id="UP000193922"/>
    </source>
</evidence>
<accession>A0A1Y1VQP3</accession>
<protein>
    <submittedName>
        <fullName evidence="1">Uncharacterized protein</fullName>
    </submittedName>
</protein>
<reference evidence="1 2" key="1">
    <citation type="submission" date="2016-07" db="EMBL/GenBank/DDBJ databases">
        <title>Pervasive Adenine N6-methylation of Active Genes in Fungi.</title>
        <authorList>
            <consortium name="DOE Joint Genome Institute"/>
            <person name="Mondo S.J."/>
            <person name="Dannebaum R.O."/>
            <person name="Kuo R.C."/>
            <person name="Labutti K."/>
            <person name="Haridas S."/>
            <person name="Kuo A."/>
            <person name="Salamov A."/>
            <person name="Ahrendt S.R."/>
            <person name="Lipzen A."/>
            <person name="Sullivan W."/>
            <person name="Andreopoulos W.B."/>
            <person name="Clum A."/>
            <person name="Lindquist E."/>
            <person name="Daum C."/>
            <person name="Ramamoorthy G.K."/>
            <person name="Gryganskyi A."/>
            <person name="Culley D."/>
            <person name="Magnuson J.K."/>
            <person name="James T.Y."/>
            <person name="O'Malley M.A."/>
            <person name="Stajich J.E."/>
            <person name="Spatafora J.W."/>
            <person name="Visel A."/>
            <person name="Grigoriev I.V."/>
        </authorList>
    </citation>
    <scope>NUCLEOTIDE SEQUENCE [LARGE SCALE GENOMIC DNA]</scope>
    <source>
        <strain evidence="1 2">ATCC 12442</strain>
    </source>
</reference>
<dbReference type="AlphaFoldDB" id="A0A1Y1VQP3"/>
<dbReference type="Proteomes" id="UP000193922">
    <property type="component" value="Unassembled WGS sequence"/>
</dbReference>
<evidence type="ECO:0000313" key="1">
    <source>
        <dbReference type="EMBL" id="ORX63365.1"/>
    </source>
</evidence>
<name>A0A1Y1VQP3_9FUNG</name>
<proteinExistence type="predicted"/>